<evidence type="ECO:0000313" key="2">
    <source>
        <dbReference type="Proteomes" id="UP000729402"/>
    </source>
</evidence>
<dbReference type="EMBL" id="JAAALK010000084">
    <property type="protein sequence ID" value="KAG8083735.1"/>
    <property type="molecule type" value="Genomic_DNA"/>
</dbReference>
<dbReference type="AlphaFoldDB" id="A0A8J5SYZ4"/>
<gene>
    <name evidence="1" type="ORF">GUJ93_ZPchr0016g2520</name>
</gene>
<reference evidence="1" key="2">
    <citation type="submission" date="2021-02" db="EMBL/GenBank/DDBJ databases">
        <authorList>
            <person name="Kimball J.A."/>
            <person name="Haas M.W."/>
            <person name="Macchietto M."/>
            <person name="Kono T."/>
            <person name="Duquette J."/>
            <person name="Shao M."/>
        </authorList>
    </citation>
    <scope>NUCLEOTIDE SEQUENCE</scope>
    <source>
        <tissue evidence="1">Fresh leaf tissue</tissue>
    </source>
</reference>
<reference evidence="1" key="1">
    <citation type="journal article" date="2021" name="bioRxiv">
        <title>Whole Genome Assembly and Annotation of Northern Wild Rice, Zizania palustris L., Supports a Whole Genome Duplication in the Zizania Genus.</title>
        <authorList>
            <person name="Haas M."/>
            <person name="Kono T."/>
            <person name="Macchietto M."/>
            <person name="Millas R."/>
            <person name="McGilp L."/>
            <person name="Shao M."/>
            <person name="Duquette J."/>
            <person name="Hirsch C.N."/>
            <person name="Kimball J."/>
        </authorList>
    </citation>
    <scope>NUCLEOTIDE SEQUENCE</scope>
    <source>
        <tissue evidence="1">Fresh leaf tissue</tissue>
    </source>
</reference>
<dbReference type="Proteomes" id="UP000729402">
    <property type="component" value="Unassembled WGS sequence"/>
</dbReference>
<keyword evidence="2" id="KW-1185">Reference proteome</keyword>
<evidence type="ECO:0000313" key="1">
    <source>
        <dbReference type="EMBL" id="KAG8083735.1"/>
    </source>
</evidence>
<proteinExistence type="predicted"/>
<comment type="caution">
    <text evidence="1">The sequence shown here is derived from an EMBL/GenBank/DDBJ whole genome shotgun (WGS) entry which is preliminary data.</text>
</comment>
<sequence>MVVKKQGGGYYGAGLAVRRKWPPAPLRPPNLAIGSSGLLPSHRRLLPFRHRIWPHGLSHCRNWPPSPFLLPVLGLLGTTVNA</sequence>
<name>A0A8J5SYZ4_ZIZPA</name>
<accession>A0A8J5SYZ4</accession>
<organism evidence="1 2">
    <name type="scientific">Zizania palustris</name>
    <name type="common">Northern wild rice</name>
    <dbReference type="NCBI Taxonomy" id="103762"/>
    <lineage>
        <taxon>Eukaryota</taxon>
        <taxon>Viridiplantae</taxon>
        <taxon>Streptophyta</taxon>
        <taxon>Embryophyta</taxon>
        <taxon>Tracheophyta</taxon>
        <taxon>Spermatophyta</taxon>
        <taxon>Magnoliopsida</taxon>
        <taxon>Liliopsida</taxon>
        <taxon>Poales</taxon>
        <taxon>Poaceae</taxon>
        <taxon>BOP clade</taxon>
        <taxon>Oryzoideae</taxon>
        <taxon>Oryzeae</taxon>
        <taxon>Zizaniinae</taxon>
        <taxon>Zizania</taxon>
    </lineage>
</organism>
<protein>
    <submittedName>
        <fullName evidence="1">Uncharacterized protein</fullName>
    </submittedName>
</protein>